<gene>
    <name evidence="1" type="ORF">GSMUA_295150.1</name>
</gene>
<sequence length="59" mass="6285">SGYRSAYLAHNPYCLNLLLIYLGSGSGTKNSAAERSGMPISHKVGPSLGGLYTRLPRSM</sequence>
<feature type="non-terminal residue" evidence="1">
    <location>
        <position position="59"/>
    </location>
</feature>
<protein>
    <submittedName>
        <fullName evidence="1">(wild Malaysian banana) hypothetical protein</fullName>
    </submittedName>
</protein>
<evidence type="ECO:0000313" key="1">
    <source>
        <dbReference type="EMBL" id="CAG1859219.1"/>
    </source>
</evidence>
<accession>A0A8D7AZ16</accession>
<reference evidence="1" key="1">
    <citation type="submission" date="2021-03" db="EMBL/GenBank/DDBJ databases">
        <authorList>
            <consortium name="Genoscope - CEA"/>
            <person name="William W."/>
        </authorList>
    </citation>
    <scope>NUCLEOTIDE SEQUENCE</scope>
    <source>
        <strain evidence="1">Doubled-haploid Pahang</strain>
    </source>
</reference>
<dbReference type="EMBL" id="HG996466">
    <property type="protein sequence ID" value="CAG1859219.1"/>
    <property type="molecule type" value="Genomic_DNA"/>
</dbReference>
<proteinExistence type="predicted"/>
<name>A0A8D7AZ16_MUSAM</name>
<dbReference type="AlphaFoldDB" id="A0A8D7AZ16"/>
<organism evidence="1">
    <name type="scientific">Musa acuminata subsp. malaccensis</name>
    <name type="common">Wild banana</name>
    <name type="synonym">Musa malaccensis</name>
    <dbReference type="NCBI Taxonomy" id="214687"/>
    <lineage>
        <taxon>Eukaryota</taxon>
        <taxon>Viridiplantae</taxon>
        <taxon>Streptophyta</taxon>
        <taxon>Embryophyta</taxon>
        <taxon>Tracheophyta</taxon>
        <taxon>Spermatophyta</taxon>
        <taxon>Magnoliopsida</taxon>
        <taxon>Liliopsida</taxon>
        <taxon>Zingiberales</taxon>
        <taxon>Musaceae</taxon>
        <taxon>Musa</taxon>
    </lineage>
</organism>